<gene>
    <name evidence="1" type="ORF">CLOSYM_04030</name>
</gene>
<name>A0ABC9TST7_CLOSY</name>
<sequence length="46" mass="5595">MHIYFFLTFQLHFIRGREKNQGYFSFTAFPATVCRIFTGIENKYPR</sequence>
<protein>
    <submittedName>
        <fullName evidence="1">Uncharacterized protein</fullName>
    </submittedName>
</protein>
<proteinExistence type="predicted"/>
<accession>A0ABC9TST7</accession>
<dbReference type="AlphaFoldDB" id="A0ABC9TST7"/>
<organism evidence="1 2">
    <name type="scientific">[Clostridium] symbiosum ATCC 14940</name>
    <dbReference type="NCBI Taxonomy" id="411472"/>
    <lineage>
        <taxon>Bacteria</taxon>
        <taxon>Bacillati</taxon>
        <taxon>Bacillota</taxon>
        <taxon>Clostridia</taxon>
        <taxon>Lachnospirales</taxon>
        <taxon>Lachnospiraceae</taxon>
        <taxon>Otoolea</taxon>
    </lineage>
</organism>
<comment type="caution">
    <text evidence="1">The sequence shown here is derived from an EMBL/GenBank/DDBJ whole genome shotgun (WGS) entry which is preliminary data.</text>
</comment>
<reference evidence="1 2" key="1">
    <citation type="submission" date="2013-07" db="EMBL/GenBank/DDBJ databases">
        <authorList>
            <person name="Weinstock G."/>
            <person name="Sodergren E."/>
            <person name="Wylie T."/>
            <person name="Fulton L."/>
            <person name="Fulton R."/>
            <person name="Fronick C."/>
            <person name="O'Laughlin M."/>
            <person name="Godfrey J."/>
            <person name="Miner T."/>
            <person name="Herter B."/>
            <person name="Appelbaum E."/>
            <person name="Cordes M."/>
            <person name="Lek S."/>
            <person name="Wollam A."/>
            <person name="Pepin K.H."/>
            <person name="Palsikar V.B."/>
            <person name="Mitreva M."/>
            <person name="Wilson R.K."/>
        </authorList>
    </citation>
    <scope>NUCLEOTIDE SEQUENCE [LARGE SCALE GENOMIC DNA]</scope>
    <source>
        <strain evidence="1 2">ATCC 14940</strain>
    </source>
</reference>
<dbReference type="EMBL" id="AWSU01000328">
    <property type="protein sequence ID" value="ERI74413.1"/>
    <property type="molecule type" value="Genomic_DNA"/>
</dbReference>
<evidence type="ECO:0000313" key="1">
    <source>
        <dbReference type="EMBL" id="ERI74413.1"/>
    </source>
</evidence>
<evidence type="ECO:0000313" key="2">
    <source>
        <dbReference type="Proteomes" id="UP000016491"/>
    </source>
</evidence>
<dbReference type="Proteomes" id="UP000016491">
    <property type="component" value="Unassembled WGS sequence"/>
</dbReference>